<organism evidence="1 2">
    <name type="scientific">Araneus ventricosus</name>
    <name type="common">Orbweaver spider</name>
    <name type="synonym">Epeira ventricosa</name>
    <dbReference type="NCBI Taxonomy" id="182803"/>
    <lineage>
        <taxon>Eukaryota</taxon>
        <taxon>Metazoa</taxon>
        <taxon>Ecdysozoa</taxon>
        <taxon>Arthropoda</taxon>
        <taxon>Chelicerata</taxon>
        <taxon>Arachnida</taxon>
        <taxon>Araneae</taxon>
        <taxon>Araneomorphae</taxon>
        <taxon>Entelegynae</taxon>
        <taxon>Araneoidea</taxon>
        <taxon>Araneidae</taxon>
        <taxon>Araneus</taxon>
    </lineage>
</organism>
<name>A0A4Y2M9B3_ARAVE</name>
<proteinExistence type="predicted"/>
<protein>
    <recommendedName>
        <fullName evidence="3">BTB domain-containing protein</fullName>
    </recommendedName>
</protein>
<evidence type="ECO:0000313" key="1">
    <source>
        <dbReference type="EMBL" id="GBN23698.1"/>
    </source>
</evidence>
<gene>
    <name evidence="1" type="ORF">AVEN_113198_1</name>
</gene>
<comment type="caution">
    <text evidence="1">The sequence shown here is derived from an EMBL/GenBank/DDBJ whole genome shotgun (WGS) entry which is preliminary data.</text>
</comment>
<evidence type="ECO:0008006" key="3">
    <source>
        <dbReference type="Google" id="ProtNLM"/>
    </source>
</evidence>
<dbReference type="AlphaFoldDB" id="A0A4Y2M9B3"/>
<reference evidence="1 2" key="1">
    <citation type="journal article" date="2019" name="Sci. Rep.">
        <title>Orb-weaving spider Araneus ventricosus genome elucidates the spidroin gene catalogue.</title>
        <authorList>
            <person name="Kono N."/>
            <person name="Nakamura H."/>
            <person name="Ohtoshi R."/>
            <person name="Moran D.A.P."/>
            <person name="Shinohara A."/>
            <person name="Yoshida Y."/>
            <person name="Fujiwara M."/>
            <person name="Mori M."/>
            <person name="Tomita M."/>
            <person name="Arakawa K."/>
        </authorList>
    </citation>
    <scope>NUCLEOTIDE SEQUENCE [LARGE SCALE GENOMIC DNA]</scope>
</reference>
<dbReference type="EMBL" id="BGPR01007029">
    <property type="protein sequence ID" value="GBN23698.1"/>
    <property type="molecule type" value="Genomic_DNA"/>
</dbReference>
<evidence type="ECO:0000313" key="2">
    <source>
        <dbReference type="Proteomes" id="UP000499080"/>
    </source>
</evidence>
<sequence>MSSATSQSSSVASVSYNFVLKWSLKGKKLKDLRQESSNLSVIRSDMYQFKSAKDLGFYLEIAKSSYAYNINIKGSKTWSFELVYAFLVSKERAFQLKASPQLSFLSSFYDLIYGVMVYSRFLPDEEDVTVHCVVIADPVHQAPSTKEDDLSLKEGQNIVDIEGRPMFALPESYTNKMVIDFIRRGDVPNLDIDKAIQIIRETKEHKCEVLKILCVEYLMGNITTKSIRQISRAAIDIGLPVLERSCMEKIADGSIQTNDQTDENRLGLSLVGQCYSIYHVVRLSPKRFSSDDDDDDKMMSTLNTKSYCG</sequence>
<accession>A0A4Y2M9B3</accession>
<dbReference type="Proteomes" id="UP000499080">
    <property type="component" value="Unassembled WGS sequence"/>
</dbReference>
<keyword evidence="2" id="KW-1185">Reference proteome</keyword>